<protein>
    <submittedName>
        <fullName evidence="3">Uncharacterized protein</fullName>
    </submittedName>
</protein>
<accession>A0A7Y9FFR8</accession>
<keyword evidence="1" id="KW-0812">Transmembrane</keyword>
<evidence type="ECO:0000313" key="4">
    <source>
        <dbReference type="Proteomes" id="UP000577956"/>
    </source>
</evidence>
<keyword evidence="5" id="KW-1185">Reference proteome</keyword>
<keyword evidence="1" id="KW-0472">Membrane</keyword>
<organism evidence="3 4">
    <name type="scientific">Cellulomonas oligotrophica</name>
    <dbReference type="NCBI Taxonomy" id="931536"/>
    <lineage>
        <taxon>Bacteria</taxon>
        <taxon>Bacillati</taxon>
        <taxon>Actinomycetota</taxon>
        <taxon>Actinomycetes</taxon>
        <taxon>Micrococcales</taxon>
        <taxon>Cellulomonadaceae</taxon>
        <taxon>Cellulomonas</taxon>
    </lineage>
</organism>
<feature type="transmembrane region" description="Helical" evidence="1">
    <location>
        <begin position="30"/>
        <end position="51"/>
    </location>
</feature>
<proteinExistence type="predicted"/>
<sequence>MSPAAVLRAVGARVWRPTVAAVLVGGLSTVAGMAVGAAVVLAAGAAALVVVAEHLDLRTEPAPERHRATRRDGSRGEVLDLAWSMVGRDGRAGERSLRRLRAAAARRLARHGLDLADAADAEAVRALVGPRAHATLTRTTHPLPSLGDLQHTLTVLEGLGTDRRTTGTARSS</sequence>
<gene>
    <name evidence="3" type="ORF">BKA21_001978</name>
    <name evidence="2" type="ORF">Col01nite_18390</name>
</gene>
<evidence type="ECO:0000313" key="2">
    <source>
        <dbReference type="EMBL" id="GIG32680.1"/>
    </source>
</evidence>
<dbReference type="EMBL" id="JACCBK010000001">
    <property type="protein sequence ID" value="NYD86429.1"/>
    <property type="molecule type" value="Genomic_DNA"/>
</dbReference>
<evidence type="ECO:0000313" key="5">
    <source>
        <dbReference type="Proteomes" id="UP000618382"/>
    </source>
</evidence>
<reference evidence="3 4" key="1">
    <citation type="submission" date="2020-07" db="EMBL/GenBank/DDBJ databases">
        <title>Sequencing the genomes of 1000 actinobacteria strains.</title>
        <authorList>
            <person name="Klenk H.-P."/>
        </authorList>
    </citation>
    <scope>NUCLEOTIDE SEQUENCE [LARGE SCALE GENOMIC DNA]</scope>
    <source>
        <strain evidence="3 4">DSM 24482</strain>
    </source>
</reference>
<dbReference type="AlphaFoldDB" id="A0A7Y9FFR8"/>
<comment type="caution">
    <text evidence="3">The sequence shown here is derived from an EMBL/GenBank/DDBJ whole genome shotgun (WGS) entry which is preliminary data.</text>
</comment>
<evidence type="ECO:0000313" key="3">
    <source>
        <dbReference type="EMBL" id="NYD86429.1"/>
    </source>
</evidence>
<dbReference type="Proteomes" id="UP000618382">
    <property type="component" value="Unassembled WGS sequence"/>
</dbReference>
<dbReference type="EMBL" id="BONN01000004">
    <property type="protein sequence ID" value="GIG32680.1"/>
    <property type="molecule type" value="Genomic_DNA"/>
</dbReference>
<dbReference type="Proteomes" id="UP000577956">
    <property type="component" value="Unassembled WGS sequence"/>
</dbReference>
<keyword evidence="1" id="KW-1133">Transmembrane helix</keyword>
<name>A0A7Y9FFR8_9CELL</name>
<dbReference type="RefSeq" id="WP_140458058.1">
    <property type="nucleotide sequence ID" value="NZ_BONN01000004.1"/>
</dbReference>
<reference evidence="2 5" key="2">
    <citation type="submission" date="2021-01" db="EMBL/GenBank/DDBJ databases">
        <title>Whole genome shotgun sequence of Cellulomonas oligotrophica NBRC 109435.</title>
        <authorList>
            <person name="Komaki H."/>
            <person name="Tamura T."/>
        </authorList>
    </citation>
    <scope>NUCLEOTIDE SEQUENCE [LARGE SCALE GENOMIC DNA]</scope>
    <source>
        <strain evidence="2 5">NBRC 109435</strain>
    </source>
</reference>
<evidence type="ECO:0000256" key="1">
    <source>
        <dbReference type="SAM" id="Phobius"/>
    </source>
</evidence>